<organism evidence="1 2">
    <name type="scientific">Nitrincola nitratireducens</name>
    <dbReference type="NCBI Taxonomy" id="1229521"/>
    <lineage>
        <taxon>Bacteria</taxon>
        <taxon>Pseudomonadati</taxon>
        <taxon>Pseudomonadota</taxon>
        <taxon>Gammaproteobacteria</taxon>
        <taxon>Oceanospirillales</taxon>
        <taxon>Oceanospirillaceae</taxon>
        <taxon>Nitrincola</taxon>
    </lineage>
</organism>
<accession>W9V9Y3</accession>
<reference evidence="1 2" key="2">
    <citation type="journal article" date="2015" name="Syst. Appl. Microbiol.">
        <title>Nitrincola nitratireducens sp. nov. isolated from a haloalkaline crater lake.</title>
        <authorList>
            <person name="Singh A."/>
            <person name="Vaidya B."/>
            <person name="Tanuku N.R."/>
            <person name="Pinnaka A.K."/>
        </authorList>
    </citation>
    <scope>NUCLEOTIDE SEQUENCE [LARGE SCALE GENOMIC DNA]</scope>
    <source>
        <strain evidence="1 2">AK23</strain>
    </source>
</reference>
<reference evidence="2" key="1">
    <citation type="submission" date="2012-11" db="EMBL/GenBank/DDBJ databases">
        <authorList>
            <person name="Singh A."/>
            <person name="Pinnaka A.K."/>
            <person name="Vaidya B."/>
        </authorList>
    </citation>
    <scope>NUCLEOTIDE SEQUENCE [LARGE SCALE GENOMIC DNA]</scope>
    <source>
        <strain evidence="2">AK23</strain>
    </source>
</reference>
<evidence type="ECO:0000313" key="1">
    <source>
        <dbReference type="EMBL" id="EXJ12837.1"/>
    </source>
</evidence>
<keyword evidence="2" id="KW-1185">Reference proteome</keyword>
<proteinExistence type="predicted"/>
<sequence>MKRTMNHMLASGDQGADEPWCRILGEIYDVLPTLESVLGVQG</sequence>
<gene>
    <name evidence="1" type="ORF">D791_00179</name>
</gene>
<dbReference type="Proteomes" id="UP000019464">
    <property type="component" value="Unassembled WGS sequence"/>
</dbReference>
<protein>
    <submittedName>
        <fullName evidence="1">Uncharacterized protein</fullName>
    </submittedName>
</protein>
<dbReference type="EMBL" id="AONB01000001">
    <property type="protein sequence ID" value="EXJ12837.1"/>
    <property type="molecule type" value="Genomic_DNA"/>
</dbReference>
<name>W9V9Y3_9GAMM</name>
<dbReference type="AlphaFoldDB" id="W9V9Y3"/>
<comment type="caution">
    <text evidence="1">The sequence shown here is derived from an EMBL/GenBank/DDBJ whole genome shotgun (WGS) entry which is preliminary data.</text>
</comment>
<evidence type="ECO:0000313" key="2">
    <source>
        <dbReference type="Proteomes" id="UP000019464"/>
    </source>
</evidence>